<dbReference type="Gene3D" id="3.80.30.20">
    <property type="entry name" value="tm_1862 like domain"/>
    <property type="match status" value="1"/>
</dbReference>
<accession>A0A3E0HHQ0</accession>
<dbReference type="InterPro" id="IPR023404">
    <property type="entry name" value="rSAM_horseshoe"/>
</dbReference>
<evidence type="ECO:0000313" key="9">
    <source>
        <dbReference type="Proteomes" id="UP000256269"/>
    </source>
</evidence>
<evidence type="ECO:0000259" key="6">
    <source>
        <dbReference type="PROSITE" id="PS51332"/>
    </source>
</evidence>
<dbReference type="InterPro" id="IPR034466">
    <property type="entry name" value="Methyltransferase_Class_B"/>
</dbReference>
<dbReference type="OrthoDB" id="5298546at2"/>
<feature type="domain" description="B12-binding" evidence="6">
    <location>
        <begin position="3"/>
        <end position="148"/>
    </location>
</feature>
<protein>
    <submittedName>
        <fullName evidence="8">Tryptophan 2-C-methyltransferase</fullName>
    </submittedName>
</protein>
<dbReference type="GO" id="GO:0008168">
    <property type="term" value="F:methyltransferase activity"/>
    <property type="evidence" value="ECO:0007669"/>
    <property type="project" value="UniProtKB-KW"/>
</dbReference>
<dbReference type="Proteomes" id="UP000256269">
    <property type="component" value="Unassembled WGS sequence"/>
</dbReference>
<dbReference type="SFLD" id="SFLDF00322">
    <property type="entry name" value="tryptophan_2-C-methyltransfera"/>
    <property type="match status" value="1"/>
</dbReference>
<dbReference type="RefSeq" id="WP_116176180.1">
    <property type="nucleotide sequence ID" value="NZ_CP144375.1"/>
</dbReference>
<evidence type="ECO:0000256" key="3">
    <source>
        <dbReference type="ARBA" id="ARBA00022723"/>
    </source>
</evidence>
<dbReference type="GO" id="GO:0005829">
    <property type="term" value="C:cytosol"/>
    <property type="evidence" value="ECO:0007669"/>
    <property type="project" value="TreeGrafter"/>
</dbReference>
<dbReference type="CDD" id="cd01335">
    <property type="entry name" value="Radical_SAM"/>
    <property type="match status" value="1"/>
</dbReference>
<organism evidence="8 9">
    <name type="scientific">Kutzneria buriramensis</name>
    <dbReference type="NCBI Taxonomy" id="1045776"/>
    <lineage>
        <taxon>Bacteria</taxon>
        <taxon>Bacillati</taxon>
        <taxon>Actinomycetota</taxon>
        <taxon>Actinomycetes</taxon>
        <taxon>Pseudonocardiales</taxon>
        <taxon>Pseudonocardiaceae</taxon>
        <taxon>Kutzneria</taxon>
    </lineage>
</organism>
<keyword evidence="8" id="KW-0489">Methyltransferase</keyword>
<dbReference type="Gene3D" id="3.40.50.280">
    <property type="entry name" value="Cobalamin-binding domain"/>
    <property type="match status" value="1"/>
</dbReference>
<dbReference type="InterPro" id="IPR006158">
    <property type="entry name" value="Cobalamin-bd"/>
</dbReference>
<dbReference type="SMART" id="SM00729">
    <property type="entry name" value="Elp3"/>
    <property type="match status" value="1"/>
</dbReference>
<evidence type="ECO:0000256" key="5">
    <source>
        <dbReference type="ARBA" id="ARBA00023014"/>
    </source>
</evidence>
<dbReference type="SFLD" id="SFLDG01123">
    <property type="entry name" value="methyltransferase_(Class_B)"/>
    <property type="match status" value="1"/>
</dbReference>
<evidence type="ECO:0000313" key="8">
    <source>
        <dbReference type="EMBL" id="REH46019.1"/>
    </source>
</evidence>
<dbReference type="InterPro" id="IPR030969">
    <property type="entry name" value="B12_rSAM_trp_MT"/>
</dbReference>
<dbReference type="GO" id="GO:0032259">
    <property type="term" value="P:methylation"/>
    <property type="evidence" value="ECO:0007669"/>
    <property type="project" value="UniProtKB-KW"/>
</dbReference>
<dbReference type="NCBIfam" id="TIGR04428">
    <property type="entry name" value="B12_rSAM_trp_MT"/>
    <property type="match status" value="1"/>
</dbReference>
<evidence type="ECO:0000259" key="7">
    <source>
        <dbReference type="PROSITE" id="PS51918"/>
    </source>
</evidence>
<dbReference type="EMBL" id="QUNO01000007">
    <property type="protein sequence ID" value="REH46019.1"/>
    <property type="molecule type" value="Genomic_DNA"/>
</dbReference>
<dbReference type="AlphaFoldDB" id="A0A3E0HHQ0"/>
<keyword evidence="2" id="KW-0949">S-adenosyl-L-methionine</keyword>
<dbReference type="GO" id="GO:0051539">
    <property type="term" value="F:4 iron, 4 sulfur cluster binding"/>
    <property type="evidence" value="ECO:0007669"/>
    <property type="project" value="UniProtKB-KW"/>
</dbReference>
<dbReference type="InterPro" id="IPR006638">
    <property type="entry name" value="Elp3/MiaA/NifB-like_rSAM"/>
</dbReference>
<keyword evidence="5" id="KW-0411">Iron-sulfur</keyword>
<proteinExistence type="predicted"/>
<comment type="caution">
    <text evidence="8">The sequence shown here is derived from an EMBL/GenBank/DDBJ whole genome shotgun (WGS) entry which is preliminary data.</text>
</comment>
<feature type="domain" description="Radical SAM core" evidence="7">
    <location>
        <begin position="210"/>
        <end position="441"/>
    </location>
</feature>
<dbReference type="SFLD" id="SFLDG01082">
    <property type="entry name" value="B12-binding_domain_containing"/>
    <property type="match status" value="1"/>
</dbReference>
<dbReference type="Pfam" id="PF04055">
    <property type="entry name" value="Radical_SAM"/>
    <property type="match status" value="1"/>
</dbReference>
<dbReference type="GO" id="GO:0031419">
    <property type="term" value="F:cobalamin binding"/>
    <property type="evidence" value="ECO:0007669"/>
    <property type="project" value="InterPro"/>
</dbReference>
<evidence type="ECO:0000256" key="1">
    <source>
        <dbReference type="ARBA" id="ARBA00001966"/>
    </source>
</evidence>
<name>A0A3E0HHQ0_9PSEU</name>
<dbReference type="PROSITE" id="PS51918">
    <property type="entry name" value="RADICAL_SAM"/>
    <property type="match status" value="1"/>
</dbReference>
<gene>
    <name evidence="8" type="ORF">BCF44_107151</name>
</gene>
<dbReference type="GO" id="GO:0046872">
    <property type="term" value="F:metal ion binding"/>
    <property type="evidence" value="ECO:0007669"/>
    <property type="project" value="UniProtKB-KW"/>
</dbReference>
<dbReference type="Pfam" id="PF02310">
    <property type="entry name" value="B12-binding"/>
    <property type="match status" value="1"/>
</dbReference>
<dbReference type="PANTHER" id="PTHR43409:SF16">
    <property type="entry name" value="SLR0320 PROTEIN"/>
    <property type="match status" value="1"/>
</dbReference>
<keyword evidence="4" id="KW-0408">Iron</keyword>
<keyword evidence="9" id="KW-1185">Reference proteome</keyword>
<comment type="cofactor">
    <cofactor evidence="1">
        <name>[4Fe-4S] cluster</name>
        <dbReference type="ChEBI" id="CHEBI:49883"/>
    </cofactor>
</comment>
<keyword evidence="3" id="KW-0479">Metal-binding</keyword>
<dbReference type="InterPro" id="IPR058240">
    <property type="entry name" value="rSAM_sf"/>
</dbReference>
<sequence length="574" mass="63786">MSRGLVVLVNPNKVHPPIAPYALDVLTTSLESADFEVEVLDVTFHREDWKSLFAEYFAVREPLLVGVSVRNLDTGSGLEQRPFLGEHKEIVTEIMRLTGAPIVVGGIGFSVMPFALVDYFGIDYGVKGPGEHIIRDLADALLTGRDTATVAGLIRNTADGVTRVPPAVLARTVTLSPGGQDEDRVWQVETAGRYVRRSGHRYKVDNLEYYRRGGMAGILTKSGCTFRCAHCVEPDAKGTRFARRDVEAVVDEMESLCAQGILDQHTTDSEFNLSIAHAKNVLREIIRRKHGDGGNPLNRLRLWIYCQPTPFDEEFASLLAAAGCRGVNVGADHVRPEMLRDWKVTGKGTNYYAFEDVAELVRLCDDHGIKTMVEALFGMPGETRESMADCVRAFLALDATVTSFGFGLRLFPHHPLGKEMARRCDGVRTLPGLQSNAASGPIVLKPLAKCASVVEYERQFFFDEHGEFRLVCYFSPDLVEDEGTVTDPAGRWRRSVELLWELVDPADHHRVMLPTMSGASEIDSNYADNPLLTSLTALGYTGAFWAHWREREDILRRAAERGDRQPRDLRGGRP</sequence>
<evidence type="ECO:0000256" key="4">
    <source>
        <dbReference type="ARBA" id="ARBA00023004"/>
    </source>
</evidence>
<dbReference type="PANTHER" id="PTHR43409">
    <property type="entry name" value="ANAEROBIC MAGNESIUM-PROTOPORPHYRIN IX MONOMETHYL ESTER CYCLASE-RELATED"/>
    <property type="match status" value="1"/>
</dbReference>
<dbReference type="PROSITE" id="PS51332">
    <property type="entry name" value="B12_BINDING"/>
    <property type="match status" value="1"/>
</dbReference>
<dbReference type="SUPFAM" id="SSF102114">
    <property type="entry name" value="Radical SAM enzymes"/>
    <property type="match status" value="1"/>
</dbReference>
<dbReference type="SFLD" id="SFLDS00029">
    <property type="entry name" value="Radical_SAM"/>
    <property type="match status" value="1"/>
</dbReference>
<keyword evidence="8" id="KW-0808">Transferase</keyword>
<dbReference type="InterPro" id="IPR007197">
    <property type="entry name" value="rSAM"/>
</dbReference>
<dbReference type="InterPro" id="IPR051198">
    <property type="entry name" value="BchE-like"/>
</dbReference>
<evidence type="ECO:0000256" key="2">
    <source>
        <dbReference type="ARBA" id="ARBA00022691"/>
    </source>
</evidence>
<reference evidence="8 9" key="1">
    <citation type="submission" date="2018-08" db="EMBL/GenBank/DDBJ databases">
        <title>Genomic Encyclopedia of Archaeal and Bacterial Type Strains, Phase II (KMG-II): from individual species to whole genera.</title>
        <authorList>
            <person name="Goeker M."/>
        </authorList>
    </citation>
    <scope>NUCLEOTIDE SEQUENCE [LARGE SCALE GENOMIC DNA]</scope>
    <source>
        <strain evidence="8 9">DSM 45791</strain>
    </source>
</reference>